<protein>
    <recommendedName>
        <fullName evidence="1">Reverse transcriptase/retrotransposon-derived protein RNase H-like domain-containing protein</fullName>
    </recommendedName>
</protein>
<dbReference type="Pfam" id="PF17919">
    <property type="entry name" value="RT_RNaseH_2"/>
    <property type="match status" value="1"/>
</dbReference>
<reference evidence="3" key="1">
    <citation type="submission" date="2017-03" db="EMBL/GenBank/DDBJ databases">
        <title>Phytopthora megakarya and P. palmivora, two closely related causual agents of cacao black pod achieved similar genome size and gene model numbers by different mechanisms.</title>
        <authorList>
            <person name="Ali S."/>
            <person name="Shao J."/>
            <person name="Larry D.J."/>
            <person name="Kronmiller B."/>
            <person name="Shen D."/>
            <person name="Strem M.D."/>
            <person name="Melnick R.L."/>
            <person name="Guiltinan M.J."/>
            <person name="Tyler B.M."/>
            <person name="Meinhardt L.W."/>
            <person name="Bailey B.A."/>
        </authorList>
    </citation>
    <scope>NUCLEOTIDE SEQUENCE [LARGE SCALE GENOMIC DNA]</scope>
    <source>
        <strain evidence="3">zdho120</strain>
    </source>
</reference>
<dbReference type="AlphaFoldDB" id="A0A225VP41"/>
<dbReference type="OrthoDB" id="121379at2759"/>
<dbReference type="InterPro" id="IPR043502">
    <property type="entry name" value="DNA/RNA_pol_sf"/>
</dbReference>
<accession>A0A225VP41</accession>
<name>A0A225VP41_9STRA</name>
<organism evidence="2 3">
    <name type="scientific">Phytophthora megakarya</name>
    <dbReference type="NCBI Taxonomy" id="4795"/>
    <lineage>
        <taxon>Eukaryota</taxon>
        <taxon>Sar</taxon>
        <taxon>Stramenopiles</taxon>
        <taxon>Oomycota</taxon>
        <taxon>Peronosporomycetes</taxon>
        <taxon>Peronosporales</taxon>
        <taxon>Peronosporaceae</taxon>
        <taxon>Phytophthora</taxon>
    </lineage>
</organism>
<feature type="domain" description="Reverse transcriptase/retrotransposon-derived protein RNase H-like" evidence="1">
    <location>
        <begin position="72"/>
        <end position="163"/>
    </location>
</feature>
<dbReference type="EMBL" id="NBNE01003630">
    <property type="protein sequence ID" value="OWZ07203.1"/>
    <property type="molecule type" value="Genomic_DNA"/>
</dbReference>
<dbReference type="InterPro" id="IPR041577">
    <property type="entry name" value="RT_RNaseH_2"/>
</dbReference>
<evidence type="ECO:0000259" key="1">
    <source>
        <dbReference type="Pfam" id="PF17919"/>
    </source>
</evidence>
<comment type="caution">
    <text evidence="2">The sequence shown here is derived from an EMBL/GenBank/DDBJ whole genome shotgun (WGS) entry which is preliminary data.</text>
</comment>
<sequence length="203" mass="22778">MISADGVRNYPYRVEGHVNLPAPRTAVPVRGNLDAWKYPRVQRHYSKFSAAAVAQSRKKSRLHRVLLNSVGWTAEHDAALAHVKDALRKMVTLAHPKEEWETHFGTVVTQIPPADVGLPVHEQRHQPLAFLSGSFVGSMPYRPTIAKEALSSVISCNRLMYLLPHPVDFDFLVIIATSRTFLIRWRSTADSDSTKWIDCTGGQ</sequence>
<proteinExistence type="predicted"/>
<gene>
    <name evidence="2" type="ORF">PHMEG_00020436</name>
</gene>
<evidence type="ECO:0000313" key="3">
    <source>
        <dbReference type="Proteomes" id="UP000198211"/>
    </source>
</evidence>
<dbReference type="Proteomes" id="UP000198211">
    <property type="component" value="Unassembled WGS sequence"/>
</dbReference>
<keyword evidence="3" id="KW-1185">Reference proteome</keyword>
<dbReference type="SUPFAM" id="SSF56672">
    <property type="entry name" value="DNA/RNA polymerases"/>
    <property type="match status" value="1"/>
</dbReference>
<evidence type="ECO:0000313" key="2">
    <source>
        <dbReference type="EMBL" id="OWZ07203.1"/>
    </source>
</evidence>